<feature type="domain" description="Deacetylase sirtuin-type" evidence="5">
    <location>
        <begin position="4"/>
        <end position="288"/>
    </location>
</feature>
<gene>
    <name evidence="6" type="ORF">CNEO_42739</name>
</gene>
<comment type="caution">
    <text evidence="6">The sequence shown here is derived from an EMBL/GenBank/DDBJ whole genome shotgun (WGS) entry which is preliminary data.</text>
</comment>
<organism evidence="6 7">
    <name type="scientific">Clostridium neonatale</name>
    <dbReference type="NCBI Taxonomy" id="137838"/>
    <lineage>
        <taxon>Bacteria</taxon>
        <taxon>Bacillati</taxon>
        <taxon>Bacillota</taxon>
        <taxon>Clostridia</taxon>
        <taxon>Eubacteriales</taxon>
        <taxon>Clostridiaceae</taxon>
        <taxon>Clostridium</taxon>
    </lineage>
</organism>
<protein>
    <recommendedName>
        <fullName evidence="1">protein acetyllysine N-acetyltransferase</fullName>
        <ecNumber evidence="1">2.3.1.286</ecNumber>
    </recommendedName>
</protein>
<dbReference type="InterPro" id="IPR050134">
    <property type="entry name" value="NAD-dep_sirtuin_deacylases"/>
</dbReference>
<evidence type="ECO:0000259" key="5">
    <source>
        <dbReference type="PROSITE" id="PS50305"/>
    </source>
</evidence>
<dbReference type="EC" id="2.3.1.286" evidence="1"/>
<dbReference type="EMBL" id="CAKJVE010000004">
    <property type="protein sequence ID" value="CAG9706905.1"/>
    <property type="molecule type" value="Genomic_DNA"/>
</dbReference>
<evidence type="ECO:0000256" key="4">
    <source>
        <dbReference type="PROSITE-ProRule" id="PRU00236"/>
    </source>
</evidence>
<evidence type="ECO:0000256" key="2">
    <source>
        <dbReference type="ARBA" id="ARBA00022679"/>
    </source>
</evidence>
<dbReference type="PANTHER" id="PTHR11085:SF10">
    <property type="entry name" value="NAD-DEPENDENT PROTEIN DEACYLASE SIRTUIN-5, MITOCHONDRIAL-RELATED"/>
    <property type="match status" value="1"/>
</dbReference>
<keyword evidence="4" id="KW-0479">Metal-binding</keyword>
<accession>A0AA86JLZ0</accession>
<dbReference type="GO" id="GO:0016757">
    <property type="term" value="F:glycosyltransferase activity"/>
    <property type="evidence" value="ECO:0007669"/>
    <property type="project" value="UniProtKB-KW"/>
</dbReference>
<keyword evidence="2 6" id="KW-0808">Transferase</keyword>
<reference evidence="6" key="1">
    <citation type="submission" date="2021-10" db="EMBL/GenBank/DDBJ databases">
        <authorList>
            <person name="Mesa V."/>
        </authorList>
    </citation>
    <scope>NUCLEOTIDE SEQUENCE</scope>
    <source>
        <strain evidence="6">CC3_PB</strain>
    </source>
</reference>
<evidence type="ECO:0000256" key="3">
    <source>
        <dbReference type="ARBA" id="ARBA00023027"/>
    </source>
</evidence>
<evidence type="ECO:0000313" key="6">
    <source>
        <dbReference type="EMBL" id="CAG9706905.1"/>
    </source>
</evidence>
<keyword evidence="4" id="KW-0862">Zinc</keyword>
<comment type="caution">
    <text evidence="4">Lacks conserved residue(s) required for the propagation of feature annotation.</text>
</comment>
<dbReference type="Gene3D" id="3.40.50.1220">
    <property type="entry name" value="TPP-binding domain"/>
    <property type="match status" value="1"/>
</dbReference>
<dbReference type="PANTHER" id="PTHR11085">
    <property type="entry name" value="NAD-DEPENDENT PROTEIN DEACYLASE SIRTUIN-5, MITOCHONDRIAL-RELATED"/>
    <property type="match status" value="1"/>
</dbReference>
<proteinExistence type="predicted"/>
<evidence type="ECO:0000256" key="1">
    <source>
        <dbReference type="ARBA" id="ARBA00012928"/>
    </source>
</evidence>
<dbReference type="InterPro" id="IPR003000">
    <property type="entry name" value="Sirtuin"/>
</dbReference>
<dbReference type="AlphaFoldDB" id="A0AA86JLZ0"/>
<dbReference type="GO" id="GO:0046872">
    <property type="term" value="F:metal ion binding"/>
    <property type="evidence" value="ECO:0007669"/>
    <property type="project" value="UniProtKB-KW"/>
</dbReference>
<dbReference type="InterPro" id="IPR026590">
    <property type="entry name" value="Ssirtuin_cat_dom"/>
</dbReference>
<dbReference type="InterPro" id="IPR029035">
    <property type="entry name" value="DHS-like_NAD/FAD-binding_dom"/>
</dbReference>
<dbReference type="SUPFAM" id="SSF52467">
    <property type="entry name" value="DHS-like NAD/FAD-binding domain"/>
    <property type="match status" value="1"/>
</dbReference>
<sequence>MKYTNDYWEQIRKLKNEIIHADAVLMGAGAGLSTSAGLEYSGKRFYDNFSDYEGKYGLQDMYSAGFYPYDTLEEYWAYWSRHVYLNRYQFEVGKPYLDLLKLVQDKDYFVITTNVDHCFLKAGFDKHKLFYTQGDYGLWQCSKPCCSETYNNEAEILKMAKQQKNMKIPTFLIPYCPHCGSPMTMNLRIDDTFVEDKGWHTASSRYANFINRHKNKHILYLELGVGYNTPVIIKYPFWKMTFQNRKAVYACINYQESYCPPEIKKQTLCIQEDIGKVIMDLLSEENCI</sequence>
<dbReference type="GO" id="GO:0017136">
    <property type="term" value="F:histone deacetylase activity, NAD-dependent"/>
    <property type="evidence" value="ECO:0007669"/>
    <property type="project" value="TreeGrafter"/>
</dbReference>
<dbReference type="GO" id="GO:0070403">
    <property type="term" value="F:NAD+ binding"/>
    <property type="evidence" value="ECO:0007669"/>
    <property type="project" value="InterPro"/>
</dbReference>
<feature type="binding site" evidence="4">
    <location>
        <position position="141"/>
    </location>
    <ligand>
        <name>Zn(2+)</name>
        <dbReference type="ChEBI" id="CHEBI:29105"/>
    </ligand>
</feature>
<dbReference type="Pfam" id="PF02146">
    <property type="entry name" value="SIR2"/>
    <property type="match status" value="1"/>
</dbReference>
<keyword evidence="6" id="KW-0328">Glycosyltransferase</keyword>
<name>A0AA86JLZ0_9CLOT</name>
<keyword evidence="3" id="KW-0520">NAD</keyword>
<feature type="binding site" evidence="4">
    <location>
        <position position="179"/>
    </location>
    <ligand>
        <name>Zn(2+)</name>
        <dbReference type="ChEBI" id="CHEBI:29105"/>
    </ligand>
</feature>
<feature type="binding site" evidence="4">
    <location>
        <position position="176"/>
    </location>
    <ligand>
        <name>Zn(2+)</name>
        <dbReference type="ChEBI" id="CHEBI:29105"/>
    </ligand>
</feature>
<dbReference type="PROSITE" id="PS50305">
    <property type="entry name" value="SIRTUIN"/>
    <property type="match status" value="1"/>
</dbReference>
<evidence type="ECO:0000313" key="7">
    <source>
        <dbReference type="Proteomes" id="UP000789738"/>
    </source>
</evidence>
<dbReference type="Proteomes" id="UP000789738">
    <property type="component" value="Unassembled WGS sequence"/>
</dbReference>
<feature type="binding site" evidence="4">
    <location>
        <position position="146"/>
    </location>
    <ligand>
        <name>Zn(2+)</name>
        <dbReference type="ChEBI" id="CHEBI:29105"/>
    </ligand>
</feature>